<dbReference type="Gene3D" id="3.40.50.150">
    <property type="entry name" value="Vaccinia Virus protein VP39"/>
    <property type="match status" value="1"/>
</dbReference>
<feature type="domain" description="Methyltransferase" evidence="1">
    <location>
        <begin position="128"/>
        <end position="273"/>
    </location>
</feature>
<dbReference type="OrthoDB" id="10258156at2759"/>
<organism evidence="2 4">
    <name type="scientific">Didymodactylos carnosus</name>
    <dbReference type="NCBI Taxonomy" id="1234261"/>
    <lineage>
        <taxon>Eukaryota</taxon>
        <taxon>Metazoa</taxon>
        <taxon>Spiralia</taxon>
        <taxon>Gnathifera</taxon>
        <taxon>Rotifera</taxon>
        <taxon>Eurotatoria</taxon>
        <taxon>Bdelloidea</taxon>
        <taxon>Philodinida</taxon>
        <taxon>Philodinidae</taxon>
        <taxon>Didymodactylos</taxon>
    </lineage>
</organism>
<dbReference type="Proteomes" id="UP000663829">
    <property type="component" value="Unassembled WGS sequence"/>
</dbReference>
<dbReference type="AlphaFoldDB" id="A0A814DE91"/>
<keyword evidence="4" id="KW-1185">Reference proteome</keyword>
<evidence type="ECO:0000313" key="4">
    <source>
        <dbReference type="Proteomes" id="UP000663829"/>
    </source>
</evidence>
<comment type="caution">
    <text evidence="2">The sequence shown here is derived from an EMBL/GenBank/DDBJ whole genome shotgun (WGS) entry which is preliminary data.</text>
</comment>
<dbReference type="SUPFAM" id="SSF53335">
    <property type="entry name" value="S-adenosyl-L-methionine-dependent methyltransferases"/>
    <property type="match status" value="1"/>
</dbReference>
<dbReference type="InterPro" id="IPR029063">
    <property type="entry name" value="SAM-dependent_MTases_sf"/>
</dbReference>
<evidence type="ECO:0000259" key="1">
    <source>
        <dbReference type="Pfam" id="PF13679"/>
    </source>
</evidence>
<dbReference type="Pfam" id="PF13679">
    <property type="entry name" value="Methyltransf_32"/>
    <property type="match status" value="1"/>
</dbReference>
<dbReference type="InterPro" id="IPR025714">
    <property type="entry name" value="Methyltranfer_dom"/>
</dbReference>
<dbReference type="PANTHER" id="PTHR12496:SF0">
    <property type="entry name" value="METHYLTRANSFERASE DOMAIN-CONTAINING PROTEIN"/>
    <property type="match status" value="1"/>
</dbReference>
<dbReference type="InterPro" id="IPR052220">
    <property type="entry name" value="METTL25"/>
</dbReference>
<evidence type="ECO:0000313" key="2">
    <source>
        <dbReference type="EMBL" id="CAF0953018.1"/>
    </source>
</evidence>
<name>A0A814DE91_9BILA</name>
<proteinExistence type="predicted"/>
<evidence type="ECO:0000313" key="3">
    <source>
        <dbReference type="EMBL" id="CAF3728503.1"/>
    </source>
</evidence>
<dbReference type="PANTHER" id="PTHR12496">
    <property type="entry name" value="CGI-41 METHYLTRANSFERASE"/>
    <property type="match status" value="1"/>
</dbReference>
<dbReference type="EMBL" id="CAJOBC010002342">
    <property type="protein sequence ID" value="CAF3728503.1"/>
    <property type="molecule type" value="Genomic_DNA"/>
</dbReference>
<reference evidence="2" key="1">
    <citation type="submission" date="2021-02" db="EMBL/GenBank/DDBJ databases">
        <authorList>
            <person name="Nowell W R."/>
        </authorList>
    </citation>
    <scope>NUCLEOTIDE SEQUENCE</scope>
</reference>
<sequence length="400" mass="47151">MNEKIHFYENYLQKACQFLKTYQWIYDFPVVKCFVCKPWEQMPIEWQTYFSNHDAVLFANAVLNFQKQPCGKHELLQFISSTALPETLLDFIVECNTLNKMSREKLNDTAIIQEYTLDNNLSRCIKQKKRHEVSRFSHLIINTAKQLNCHTILDIGAGLGYLGQVLTHYDSSLNVIGFEMSNAHVQSADNRNKKITCVNDRNYLRTVEINNEMTDNKLLEIVHDTLNRDNDDNFILSSLHACGDLTPTMLKLYVKSKFIRGLLNVSCCYHTMNYSDEGFFNIPLSRTLKQIISQYQNFTMTLYGLRLAIQETHEQWYEKSDSKLKQHMRNTIYRGILECILVENNYHLEHRKQVYVKSDSMTFDDYCHLAIQHLKRLLFFTVIVNYMNFHASLTIFRLQY</sequence>
<gene>
    <name evidence="2" type="ORF">GPM918_LOCUS11349</name>
    <name evidence="3" type="ORF">SRO942_LOCUS11348</name>
</gene>
<dbReference type="Proteomes" id="UP000681722">
    <property type="component" value="Unassembled WGS sequence"/>
</dbReference>
<dbReference type="EMBL" id="CAJNOQ010002343">
    <property type="protein sequence ID" value="CAF0953018.1"/>
    <property type="molecule type" value="Genomic_DNA"/>
</dbReference>
<accession>A0A814DE91</accession>
<protein>
    <recommendedName>
        <fullName evidence="1">Methyltransferase domain-containing protein</fullName>
    </recommendedName>
</protein>